<feature type="domain" description="NB-ARC" evidence="3">
    <location>
        <begin position="86"/>
        <end position="140"/>
    </location>
</feature>
<evidence type="ECO:0000259" key="3">
    <source>
        <dbReference type="Pfam" id="PF00931"/>
    </source>
</evidence>
<dbReference type="InterPro" id="IPR027417">
    <property type="entry name" value="P-loop_NTPase"/>
</dbReference>
<evidence type="ECO:0000259" key="4">
    <source>
        <dbReference type="Pfam" id="PF23559"/>
    </source>
</evidence>
<dbReference type="Pfam" id="PF23559">
    <property type="entry name" value="WHD_DRP"/>
    <property type="match status" value="1"/>
</dbReference>
<gene>
    <name evidence="5" type="ORF">Dsin_014557</name>
</gene>
<proteinExistence type="predicted"/>
<evidence type="ECO:0000256" key="1">
    <source>
        <dbReference type="ARBA" id="ARBA00022737"/>
    </source>
</evidence>
<dbReference type="Gene3D" id="1.10.10.10">
    <property type="entry name" value="Winged helix-like DNA-binding domain superfamily/Winged helix DNA-binding domain"/>
    <property type="match status" value="1"/>
</dbReference>
<dbReference type="Gene3D" id="3.40.50.300">
    <property type="entry name" value="P-loop containing nucleotide triphosphate hydrolases"/>
    <property type="match status" value="1"/>
</dbReference>
<dbReference type="Proteomes" id="UP001281410">
    <property type="component" value="Unassembled WGS sequence"/>
</dbReference>
<dbReference type="InterPro" id="IPR044974">
    <property type="entry name" value="Disease_R_plants"/>
</dbReference>
<dbReference type="Pfam" id="PF00931">
    <property type="entry name" value="NB-ARC"/>
    <property type="match status" value="1"/>
</dbReference>
<dbReference type="InterPro" id="IPR036388">
    <property type="entry name" value="WH-like_DNA-bd_sf"/>
</dbReference>
<dbReference type="EMBL" id="JANJYJ010000004">
    <property type="protein sequence ID" value="KAK3220587.1"/>
    <property type="molecule type" value="Genomic_DNA"/>
</dbReference>
<protein>
    <recommendedName>
        <fullName evidence="7">NB-ARC domain-containing protein</fullName>
    </recommendedName>
</protein>
<accession>A0AAE0ANB0</accession>
<sequence>MTAKLLKAVYSAEDATDSFLMSKEIHRVENSREQDQRKKMKASYPIRLAEKIEKFNDEIRLLKRRQRQNLDIETHVVGLQHQINDLVVRLIQVLDVQESRVDQVIAMVGAGGSGKTTLARSVYNRIDVKRHFTIRAWEELNNSELITLKEQILKICGGLPSTIVLLGGVLSTKKKSCDEWSRVDTNFMCQASSGLSGCWKLSTTSTDSHLLSVVNSSEVKSCFLYMGIFTKRFHIPMRRLIHLLWCSEGFVTTPVPIKIDPEDVAEMCLEELVTRHMVDVVRWGADGVPKT</sequence>
<keyword evidence="1" id="KW-0677">Repeat</keyword>
<name>A0AAE0ANB0_9ROSI</name>
<dbReference type="PANTHER" id="PTHR23155:SF955">
    <property type="entry name" value="AAA+ ATPASE DOMAIN-CONTAINING PROTEIN"/>
    <property type="match status" value="1"/>
</dbReference>
<evidence type="ECO:0000256" key="2">
    <source>
        <dbReference type="ARBA" id="ARBA00022821"/>
    </source>
</evidence>
<evidence type="ECO:0000313" key="5">
    <source>
        <dbReference type="EMBL" id="KAK3220587.1"/>
    </source>
</evidence>
<dbReference type="InterPro" id="IPR058922">
    <property type="entry name" value="WHD_DRP"/>
</dbReference>
<dbReference type="AlphaFoldDB" id="A0AAE0ANB0"/>
<dbReference type="GO" id="GO:0098542">
    <property type="term" value="P:defense response to other organism"/>
    <property type="evidence" value="ECO:0007669"/>
    <property type="project" value="TreeGrafter"/>
</dbReference>
<dbReference type="PANTHER" id="PTHR23155">
    <property type="entry name" value="DISEASE RESISTANCE PROTEIN RP"/>
    <property type="match status" value="1"/>
</dbReference>
<evidence type="ECO:0008006" key="7">
    <source>
        <dbReference type="Google" id="ProtNLM"/>
    </source>
</evidence>
<dbReference type="InterPro" id="IPR002182">
    <property type="entry name" value="NB-ARC"/>
</dbReference>
<feature type="domain" description="Disease resistance protein winged helix" evidence="4">
    <location>
        <begin position="228"/>
        <end position="279"/>
    </location>
</feature>
<organism evidence="5 6">
    <name type="scientific">Dipteronia sinensis</name>
    <dbReference type="NCBI Taxonomy" id="43782"/>
    <lineage>
        <taxon>Eukaryota</taxon>
        <taxon>Viridiplantae</taxon>
        <taxon>Streptophyta</taxon>
        <taxon>Embryophyta</taxon>
        <taxon>Tracheophyta</taxon>
        <taxon>Spermatophyta</taxon>
        <taxon>Magnoliopsida</taxon>
        <taxon>eudicotyledons</taxon>
        <taxon>Gunneridae</taxon>
        <taxon>Pentapetalae</taxon>
        <taxon>rosids</taxon>
        <taxon>malvids</taxon>
        <taxon>Sapindales</taxon>
        <taxon>Sapindaceae</taxon>
        <taxon>Hippocastanoideae</taxon>
        <taxon>Acereae</taxon>
        <taxon>Dipteronia</taxon>
    </lineage>
</organism>
<comment type="caution">
    <text evidence="5">The sequence shown here is derived from an EMBL/GenBank/DDBJ whole genome shotgun (WGS) entry which is preliminary data.</text>
</comment>
<evidence type="ECO:0000313" key="6">
    <source>
        <dbReference type="Proteomes" id="UP001281410"/>
    </source>
</evidence>
<dbReference type="GO" id="GO:0043531">
    <property type="term" value="F:ADP binding"/>
    <property type="evidence" value="ECO:0007669"/>
    <property type="project" value="InterPro"/>
</dbReference>
<reference evidence="5" key="1">
    <citation type="journal article" date="2023" name="Plant J.">
        <title>Genome sequences and population genomics provide insights into the demographic history, inbreeding, and mutation load of two 'living fossil' tree species of Dipteronia.</title>
        <authorList>
            <person name="Feng Y."/>
            <person name="Comes H.P."/>
            <person name="Chen J."/>
            <person name="Zhu S."/>
            <person name="Lu R."/>
            <person name="Zhang X."/>
            <person name="Li P."/>
            <person name="Qiu J."/>
            <person name="Olsen K.M."/>
            <person name="Qiu Y."/>
        </authorList>
    </citation>
    <scope>NUCLEOTIDE SEQUENCE</scope>
    <source>
        <strain evidence="5">NBL</strain>
    </source>
</reference>
<dbReference type="SUPFAM" id="SSF52540">
    <property type="entry name" value="P-loop containing nucleoside triphosphate hydrolases"/>
    <property type="match status" value="1"/>
</dbReference>
<keyword evidence="6" id="KW-1185">Reference proteome</keyword>
<keyword evidence="2" id="KW-0611">Plant defense</keyword>